<dbReference type="InterPro" id="IPR029044">
    <property type="entry name" value="Nucleotide-diphossugar_trans"/>
</dbReference>
<keyword evidence="4" id="KW-0547">Nucleotide-binding</keyword>
<feature type="domain" description="MobA-like NTP transferase" evidence="8">
    <location>
        <begin position="15"/>
        <end position="163"/>
    </location>
</feature>
<dbReference type="PANTHER" id="PTHR19136:SF81">
    <property type="entry name" value="MOLYBDENUM COFACTOR GUANYLYLTRANSFERASE"/>
    <property type="match status" value="1"/>
</dbReference>
<gene>
    <name evidence="9" type="ORF">UFOPK3001_02222</name>
    <name evidence="10" type="ORF">UFOPK3954_00464</name>
</gene>
<keyword evidence="6" id="KW-0342">GTP-binding</keyword>
<dbReference type="EMBL" id="CAFBON010000032">
    <property type="protein sequence ID" value="CAB4979668.1"/>
    <property type="molecule type" value="Genomic_DNA"/>
</dbReference>
<dbReference type="Pfam" id="PF12804">
    <property type="entry name" value="NTP_transf_3"/>
    <property type="match status" value="1"/>
</dbReference>
<organism evidence="10">
    <name type="scientific">freshwater metagenome</name>
    <dbReference type="NCBI Taxonomy" id="449393"/>
    <lineage>
        <taxon>unclassified sequences</taxon>
        <taxon>metagenomes</taxon>
        <taxon>ecological metagenomes</taxon>
    </lineage>
</organism>
<evidence type="ECO:0000313" key="10">
    <source>
        <dbReference type="EMBL" id="CAB4979668.1"/>
    </source>
</evidence>
<evidence type="ECO:0000256" key="3">
    <source>
        <dbReference type="ARBA" id="ARBA00022723"/>
    </source>
</evidence>
<evidence type="ECO:0000313" key="9">
    <source>
        <dbReference type="EMBL" id="CAB4821672.1"/>
    </source>
</evidence>
<evidence type="ECO:0000256" key="7">
    <source>
        <dbReference type="ARBA" id="ARBA00023150"/>
    </source>
</evidence>
<keyword evidence="3" id="KW-0479">Metal-binding</keyword>
<accession>A0A6J7MI78</accession>
<dbReference type="InterPro" id="IPR025877">
    <property type="entry name" value="MobA-like_NTP_Trfase"/>
</dbReference>
<evidence type="ECO:0000256" key="4">
    <source>
        <dbReference type="ARBA" id="ARBA00022741"/>
    </source>
</evidence>
<evidence type="ECO:0000259" key="8">
    <source>
        <dbReference type="Pfam" id="PF12804"/>
    </source>
</evidence>
<dbReference type="GO" id="GO:0046872">
    <property type="term" value="F:metal ion binding"/>
    <property type="evidence" value="ECO:0007669"/>
    <property type="project" value="UniProtKB-KW"/>
</dbReference>
<protein>
    <submittedName>
        <fullName evidence="10">Unannotated protein</fullName>
    </submittedName>
</protein>
<evidence type="ECO:0000256" key="6">
    <source>
        <dbReference type="ARBA" id="ARBA00023134"/>
    </source>
</evidence>
<evidence type="ECO:0000256" key="2">
    <source>
        <dbReference type="ARBA" id="ARBA00022679"/>
    </source>
</evidence>
<dbReference type="PANTHER" id="PTHR19136">
    <property type="entry name" value="MOLYBDENUM COFACTOR GUANYLYLTRANSFERASE"/>
    <property type="match status" value="1"/>
</dbReference>
<dbReference type="GO" id="GO:0016779">
    <property type="term" value="F:nucleotidyltransferase activity"/>
    <property type="evidence" value="ECO:0007669"/>
    <property type="project" value="TreeGrafter"/>
</dbReference>
<keyword evidence="1" id="KW-0963">Cytoplasm</keyword>
<dbReference type="GO" id="GO:0005525">
    <property type="term" value="F:GTP binding"/>
    <property type="evidence" value="ECO:0007669"/>
    <property type="project" value="UniProtKB-KW"/>
</dbReference>
<dbReference type="SUPFAM" id="SSF53448">
    <property type="entry name" value="Nucleotide-diphospho-sugar transferases"/>
    <property type="match status" value="1"/>
</dbReference>
<dbReference type="CDD" id="cd02503">
    <property type="entry name" value="MobA"/>
    <property type="match status" value="1"/>
</dbReference>
<sequence length="200" mass="20699">MSRQPVEQPPASFAGAVLVGGRSSRMGSDKALVPVHGVPMALRVIDCLRAAGAEPVFSVGGTDRGLAVPHRADEQPDQGPLGGLLSALVHARGIGSECLVALACDLAFLDPETVLRLVVSLEGVDVAFARTDRRQPLCAAWRVGPAHHSLALAFASGERAIHRAVGQLRVIDVDVDATSVVNINTPADVVRAMLPDAGGA</sequence>
<name>A0A6J7MI78_9ZZZZ</name>
<dbReference type="GO" id="GO:0006777">
    <property type="term" value="P:Mo-molybdopterin cofactor biosynthetic process"/>
    <property type="evidence" value="ECO:0007669"/>
    <property type="project" value="UniProtKB-KW"/>
</dbReference>
<dbReference type="EMBL" id="CAFAAJ010000195">
    <property type="protein sequence ID" value="CAB4821672.1"/>
    <property type="molecule type" value="Genomic_DNA"/>
</dbReference>
<keyword evidence="2" id="KW-0808">Transferase</keyword>
<proteinExistence type="predicted"/>
<keyword evidence="5" id="KW-0460">Magnesium</keyword>
<evidence type="ECO:0000256" key="5">
    <source>
        <dbReference type="ARBA" id="ARBA00022842"/>
    </source>
</evidence>
<keyword evidence="7" id="KW-0501">Molybdenum cofactor biosynthesis</keyword>
<dbReference type="InterPro" id="IPR013482">
    <property type="entry name" value="Molybde_CF_guanTrfase"/>
</dbReference>
<reference evidence="10" key="1">
    <citation type="submission" date="2020-05" db="EMBL/GenBank/DDBJ databases">
        <authorList>
            <person name="Chiriac C."/>
            <person name="Salcher M."/>
            <person name="Ghai R."/>
            <person name="Kavagutti S V."/>
        </authorList>
    </citation>
    <scope>NUCLEOTIDE SEQUENCE</scope>
</reference>
<dbReference type="Gene3D" id="3.90.550.10">
    <property type="entry name" value="Spore Coat Polysaccharide Biosynthesis Protein SpsA, Chain A"/>
    <property type="match status" value="1"/>
</dbReference>
<evidence type="ECO:0000256" key="1">
    <source>
        <dbReference type="ARBA" id="ARBA00022490"/>
    </source>
</evidence>
<dbReference type="AlphaFoldDB" id="A0A6J7MI78"/>